<evidence type="ECO:0000256" key="1">
    <source>
        <dbReference type="SAM" id="MobiDB-lite"/>
    </source>
</evidence>
<name>A0A4Y1QRI8_PRUDU</name>
<dbReference type="EMBL" id="AP019297">
    <property type="protein sequence ID" value="BBG94449.1"/>
    <property type="molecule type" value="Genomic_DNA"/>
</dbReference>
<accession>A0A4Y1QRI8</accession>
<organism evidence="2">
    <name type="scientific">Prunus dulcis</name>
    <name type="common">Almond</name>
    <name type="synonym">Amygdalus dulcis</name>
    <dbReference type="NCBI Taxonomy" id="3755"/>
    <lineage>
        <taxon>Eukaryota</taxon>
        <taxon>Viridiplantae</taxon>
        <taxon>Streptophyta</taxon>
        <taxon>Embryophyta</taxon>
        <taxon>Tracheophyta</taxon>
        <taxon>Spermatophyta</taxon>
        <taxon>Magnoliopsida</taxon>
        <taxon>eudicotyledons</taxon>
        <taxon>Gunneridae</taxon>
        <taxon>Pentapetalae</taxon>
        <taxon>rosids</taxon>
        <taxon>fabids</taxon>
        <taxon>Rosales</taxon>
        <taxon>Rosaceae</taxon>
        <taxon>Amygdaloideae</taxon>
        <taxon>Amygdaleae</taxon>
        <taxon>Prunus</taxon>
    </lineage>
</organism>
<proteinExistence type="predicted"/>
<reference evidence="2" key="1">
    <citation type="journal article" date="2019" name="Science">
        <title>Mutation of a bHLH transcription factor allowed almond domestication.</title>
        <authorList>
            <person name="Sanchez-Perez R."/>
            <person name="Pavan S."/>
            <person name="Mazzeo R."/>
            <person name="Moldovan C."/>
            <person name="Aiese Cigliano R."/>
            <person name="Del Cueto J."/>
            <person name="Ricciardi F."/>
            <person name="Lotti C."/>
            <person name="Ricciardi L."/>
            <person name="Dicenta F."/>
            <person name="Lopez-Marques R.L."/>
            <person name="Lindberg Moller B."/>
        </authorList>
    </citation>
    <scope>NUCLEOTIDE SEQUENCE</scope>
</reference>
<dbReference type="AlphaFoldDB" id="A0A4Y1QRI8"/>
<sequence>MGLLGWVGCTCKCAYDGSLINTAIKQVQLSMHDLHDMEVAEEKVGERKRNMPLPSKTQKRIGQ</sequence>
<gene>
    <name evidence="2" type="ORF">Prudu_002736</name>
</gene>
<feature type="region of interest" description="Disordered" evidence="1">
    <location>
        <begin position="41"/>
        <end position="63"/>
    </location>
</feature>
<evidence type="ECO:0000313" key="2">
    <source>
        <dbReference type="EMBL" id="BBG94449.1"/>
    </source>
</evidence>
<protein>
    <submittedName>
        <fullName evidence="2">Uncharacterized protein</fullName>
    </submittedName>
</protein>